<name>A0A0R1JAS5_9LACO</name>
<protein>
    <submittedName>
        <fullName evidence="1">Sir2 silent information regulator family NAD-dependent deacetylase</fullName>
    </submittedName>
</protein>
<dbReference type="Proteomes" id="UP000050929">
    <property type="component" value="Unassembled WGS sequence"/>
</dbReference>
<reference evidence="1 2" key="1">
    <citation type="journal article" date="2015" name="Genome Announc.">
        <title>Expanding the biotechnology potential of lactobacilli through comparative genomics of 213 strains and associated genera.</title>
        <authorList>
            <person name="Sun Z."/>
            <person name="Harris H.M."/>
            <person name="McCann A."/>
            <person name="Guo C."/>
            <person name="Argimon S."/>
            <person name="Zhang W."/>
            <person name="Yang X."/>
            <person name="Jeffery I.B."/>
            <person name="Cooney J.C."/>
            <person name="Kagawa T.F."/>
            <person name="Liu W."/>
            <person name="Song Y."/>
            <person name="Salvetti E."/>
            <person name="Wrobel A."/>
            <person name="Rasinkangas P."/>
            <person name="Parkhill J."/>
            <person name="Rea M.C."/>
            <person name="O'Sullivan O."/>
            <person name="Ritari J."/>
            <person name="Douillard F.P."/>
            <person name="Paul Ross R."/>
            <person name="Yang R."/>
            <person name="Briner A.E."/>
            <person name="Felis G.E."/>
            <person name="de Vos W.M."/>
            <person name="Barrangou R."/>
            <person name="Klaenhammer T.R."/>
            <person name="Caufield P.W."/>
            <person name="Cui Y."/>
            <person name="Zhang H."/>
            <person name="O'Toole P.W."/>
        </authorList>
    </citation>
    <scope>NUCLEOTIDE SEQUENCE [LARGE SCALE GENOMIC DNA]</scope>
    <source>
        <strain evidence="1 2">DSM 20183</strain>
    </source>
</reference>
<dbReference type="STRING" id="1423811.FC72_GL001451"/>
<comment type="caution">
    <text evidence="1">The sequence shown here is derived from an EMBL/GenBank/DDBJ whole genome shotgun (WGS) entry which is preliminary data.</text>
</comment>
<evidence type="ECO:0000313" key="2">
    <source>
        <dbReference type="Proteomes" id="UP000050929"/>
    </source>
</evidence>
<dbReference type="AlphaFoldDB" id="A0A0R1JAS5"/>
<sequence length="278" mass="31497">MINKLDQIKQILDSPTPILVTASNGFSIGEGINIFQNNDDFQKILGDLIPKYHFNSILSAISYPYDNLLDAWQVWARLINYFVGSYHISSQMESLKQLLKNKDYLIATSNGEYHFNLAGFNDDSVLATEGDWGTLQCFDEHDDRQLVSSLPIAQKIVDAENKNQLTLDLLPKCEICGNVLLPHLPFNENYLKPVLSQNKFSTFFNSATSKHQALTILELGVGQNHPNLRKPIFDMLSLAPQVNYIIINRDHIVVPSSIKKKTIEFSENVEDVLQEITK</sequence>
<keyword evidence="2" id="KW-1185">Reference proteome</keyword>
<evidence type="ECO:0000313" key="1">
    <source>
        <dbReference type="EMBL" id="KRK65380.1"/>
    </source>
</evidence>
<dbReference type="RefSeq" id="WP_057764441.1">
    <property type="nucleotide sequence ID" value="NZ_AZDG01000003.1"/>
</dbReference>
<dbReference type="EMBL" id="AZDG01000003">
    <property type="protein sequence ID" value="KRK65380.1"/>
    <property type="molecule type" value="Genomic_DNA"/>
</dbReference>
<dbReference type="PATRIC" id="fig|1423811.3.peg.1474"/>
<gene>
    <name evidence="1" type="ORF">FC72_GL001451</name>
</gene>
<dbReference type="OrthoDB" id="394960at2"/>
<dbReference type="Gene3D" id="3.40.50.1220">
    <property type="entry name" value="TPP-binding domain"/>
    <property type="match status" value="1"/>
</dbReference>
<accession>A0A0R1JAS5</accession>
<dbReference type="InterPro" id="IPR029035">
    <property type="entry name" value="DHS-like_NAD/FAD-binding_dom"/>
</dbReference>
<organism evidence="1 2">
    <name type="scientific">Companilactobacillus tucceti DSM 20183</name>
    <dbReference type="NCBI Taxonomy" id="1423811"/>
    <lineage>
        <taxon>Bacteria</taxon>
        <taxon>Bacillati</taxon>
        <taxon>Bacillota</taxon>
        <taxon>Bacilli</taxon>
        <taxon>Lactobacillales</taxon>
        <taxon>Lactobacillaceae</taxon>
        <taxon>Companilactobacillus</taxon>
    </lineage>
</organism>
<proteinExistence type="predicted"/>
<dbReference type="SUPFAM" id="SSF52467">
    <property type="entry name" value="DHS-like NAD/FAD-binding domain"/>
    <property type="match status" value="1"/>
</dbReference>